<protein>
    <recommendedName>
        <fullName evidence="2">PBP domain-containing protein</fullName>
    </recommendedName>
</protein>
<dbReference type="PANTHER" id="PTHR37945:SF1">
    <property type="entry name" value="EXTRACELLULAR TUNGSTATE BINDING PROTEIN"/>
    <property type="match status" value="1"/>
</dbReference>
<dbReference type="Gene3D" id="3.40.190.10">
    <property type="entry name" value="Periplasmic binding protein-like II"/>
    <property type="match status" value="2"/>
</dbReference>
<organism evidence="3 4">
    <name type="scientific">Thermotalea metallivorans</name>
    <dbReference type="NCBI Taxonomy" id="520762"/>
    <lineage>
        <taxon>Bacteria</taxon>
        <taxon>Bacillati</taxon>
        <taxon>Bacillota</taxon>
        <taxon>Clostridia</taxon>
        <taxon>Peptostreptococcales</taxon>
        <taxon>Thermotaleaceae</taxon>
        <taxon>Thermotalea</taxon>
    </lineage>
</organism>
<dbReference type="Proteomes" id="UP000070456">
    <property type="component" value="Unassembled WGS sequence"/>
</dbReference>
<evidence type="ECO:0000313" key="3">
    <source>
        <dbReference type="EMBL" id="KXG77584.1"/>
    </source>
</evidence>
<dbReference type="AlphaFoldDB" id="A0A140LAK9"/>
<accession>A0A140LAK9</accession>
<comment type="caution">
    <text evidence="3">The sequence shown here is derived from an EMBL/GenBank/DDBJ whole genome shotgun (WGS) entry which is preliminary data.</text>
</comment>
<dbReference type="PATRIC" id="fig|520762.4.peg.493"/>
<name>A0A140LAK9_9FIRM</name>
<feature type="chain" id="PRO_5007491610" description="PBP domain-containing protein" evidence="1">
    <location>
        <begin position="27"/>
        <end position="288"/>
    </location>
</feature>
<sequence>MDRYRKKVWILVFIFMLPLLFPTACAKTEKAQEGVHIGENPPVIMATTTSTENSGLLDDLLSKFKEDTGIEVKVIAVGTGQALKLGENGEADVLLVHAKASEEEFVKAGHGLQRFDVMYNDFVLIGPKDDPLKIKERAGQDIVRAVTIIAVKKGKFISRGDDSGTHQAELKYWEMAGIAPQGNWYISAGKGMGETILIANEMLGYTLSDRATYLSMRDKIDLQIVVEGDSKLYNQYGIIAVNPDKNDRINHEGAQQLIRWILSEKGQKLIGAFGKDSYGQSLFIPNAE</sequence>
<dbReference type="Pfam" id="PF12849">
    <property type="entry name" value="PBP_like_2"/>
    <property type="match status" value="1"/>
</dbReference>
<reference evidence="3 4" key="1">
    <citation type="submission" date="2015-12" db="EMBL/GenBank/DDBJ databases">
        <title>Draft genome sequence of the thermoanaerobe Thermotalea metallivorans, an isolate from the runoff channel of the Great Artesian Basin, Australia.</title>
        <authorList>
            <person name="Patel B.K."/>
        </authorList>
    </citation>
    <scope>NUCLEOTIDE SEQUENCE [LARGE SCALE GENOMIC DNA]</scope>
    <source>
        <strain evidence="3 4">B2-1</strain>
    </source>
</reference>
<proteinExistence type="predicted"/>
<dbReference type="EMBL" id="LOEE01000013">
    <property type="protein sequence ID" value="KXG77584.1"/>
    <property type="molecule type" value="Genomic_DNA"/>
</dbReference>
<evidence type="ECO:0000259" key="2">
    <source>
        <dbReference type="Pfam" id="PF12849"/>
    </source>
</evidence>
<feature type="domain" description="PBP" evidence="2">
    <location>
        <begin position="39"/>
        <end position="264"/>
    </location>
</feature>
<dbReference type="InterPro" id="IPR052738">
    <property type="entry name" value="ABC-Tungstate_binding"/>
</dbReference>
<gene>
    <name evidence="3" type="ORF">AN619_04370</name>
</gene>
<dbReference type="RefSeq" id="WP_068554646.1">
    <property type="nucleotide sequence ID" value="NZ_LOEE01000013.1"/>
</dbReference>
<evidence type="ECO:0000313" key="4">
    <source>
        <dbReference type="Proteomes" id="UP000070456"/>
    </source>
</evidence>
<dbReference type="SUPFAM" id="SSF53850">
    <property type="entry name" value="Periplasmic binding protein-like II"/>
    <property type="match status" value="1"/>
</dbReference>
<feature type="signal peptide" evidence="1">
    <location>
        <begin position="1"/>
        <end position="26"/>
    </location>
</feature>
<dbReference type="STRING" id="520762.AN619_04370"/>
<keyword evidence="1" id="KW-0732">Signal</keyword>
<dbReference type="InterPro" id="IPR024370">
    <property type="entry name" value="PBP_domain"/>
</dbReference>
<dbReference type="PANTHER" id="PTHR37945">
    <property type="entry name" value="EXTRACELLULAR TUNGSTATE BINDING PROTEIN"/>
    <property type="match status" value="1"/>
</dbReference>
<keyword evidence="4" id="KW-1185">Reference proteome</keyword>
<evidence type="ECO:0000256" key="1">
    <source>
        <dbReference type="SAM" id="SignalP"/>
    </source>
</evidence>
<dbReference type="CDD" id="cd05466">
    <property type="entry name" value="PBP2_LTTR_substrate"/>
    <property type="match status" value="1"/>
</dbReference>